<protein>
    <submittedName>
        <fullName evidence="1">Uncharacterized protein</fullName>
    </submittedName>
</protein>
<feature type="non-terminal residue" evidence="1">
    <location>
        <position position="239"/>
    </location>
</feature>
<sequence length="239" mass="27831">MAKKRKGRPAKYTTDYKGKPVVGLSYNKALGQYYNTHYKTETNGKQVYFGSDRDEAIHKFRIWLSNKQGKITTLKVSPDDIKIEHTATKELSEESVKFINKFREEAGEPPLTNNELVFEVDGDLDAFGDDVEVTSNYAIHKGLFWQKARELILNDIDKARELLNLNIRVDNAPEVTIKLSHAYQLFKKNPNYLDLSDKKRIHTYWNEFTKIVSDKRIHNITLKDLLSYRDYILSRELVP</sequence>
<accession>X0UT53</accession>
<organism evidence="1">
    <name type="scientific">marine sediment metagenome</name>
    <dbReference type="NCBI Taxonomy" id="412755"/>
    <lineage>
        <taxon>unclassified sequences</taxon>
        <taxon>metagenomes</taxon>
        <taxon>ecological metagenomes</taxon>
    </lineage>
</organism>
<proteinExistence type="predicted"/>
<gene>
    <name evidence="1" type="ORF">S01H1_46571</name>
</gene>
<comment type="caution">
    <text evidence="1">The sequence shown here is derived from an EMBL/GenBank/DDBJ whole genome shotgun (WGS) entry which is preliminary data.</text>
</comment>
<name>X0UT53_9ZZZZ</name>
<evidence type="ECO:0000313" key="1">
    <source>
        <dbReference type="EMBL" id="GAG09014.1"/>
    </source>
</evidence>
<dbReference type="AlphaFoldDB" id="X0UT53"/>
<dbReference type="EMBL" id="BARS01029827">
    <property type="protein sequence ID" value="GAG09014.1"/>
    <property type="molecule type" value="Genomic_DNA"/>
</dbReference>
<reference evidence="1" key="1">
    <citation type="journal article" date="2014" name="Front. Microbiol.">
        <title>High frequency of phylogenetically diverse reductive dehalogenase-homologous genes in deep subseafloor sedimentary metagenomes.</title>
        <authorList>
            <person name="Kawai M."/>
            <person name="Futagami T."/>
            <person name="Toyoda A."/>
            <person name="Takaki Y."/>
            <person name="Nishi S."/>
            <person name="Hori S."/>
            <person name="Arai W."/>
            <person name="Tsubouchi T."/>
            <person name="Morono Y."/>
            <person name="Uchiyama I."/>
            <person name="Ito T."/>
            <person name="Fujiyama A."/>
            <person name="Inagaki F."/>
            <person name="Takami H."/>
        </authorList>
    </citation>
    <scope>NUCLEOTIDE SEQUENCE</scope>
    <source>
        <strain evidence="1">Expedition CK06-06</strain>
    </source>
</reference>